<gene>
    <name evidence="1" type="ORF">FCALED_LOCUS5643</name>
</gene>
<organism evidence="1 2">
    <name type="scientific">Funneliformis caledonium</name>
    <dbReference type="NCBI Taxonomy" id="1117310"/>
    <lineage>
        <taxon>Eukaryota</taxon>
        <taxon>Fungi</taxon>
        <taxon>Fungi incertae sedis</taxon>
        <taxon>Mucoromycota</taxon>
        <taxon>Glomeromycotina</taxon>
        <taxon>Glomeromycetes</taxon>
        <taxon>Glomerales</taxon>
        <taxon>Glomeraceae</taxon>
        <taxon>Funneliformis</taxon>
    </lineage>
</organism>
<proteinExistence type="predicted"/>
<comment type="caution">
    <text evidence="1">The sequence shown here is derived from an EMBL/GenBank/DDBJ whole genome shotgun (WGS) entry which is preliminary data.</text>
</comment>
<accession>A0A9N9AQB6</accession>
<evidence type="ECO:0000313" key="1">
    <source>
        <dbReference type="EMBL" id="CAG8541087.1"/>
    </source>
</evidence>
<name>A0A9N9AQB6_9GLOM</name>
<dbReference type="AlphaFoldDB" id="A0A9N9AQB6"/>
<reference evidence="1" key="1">
    <citation type="submission" date="2021-06" db="EMBL/GenBank/DDBJ databases">
        <authorList>
            <person name="Kallberg Y."/>
            <person name="Tangrot J."/>
            <person name="Rosling A."/>
        </authorList>
    </citation>
    <scope>NUCLEOTIDE SEQUENCE</scope>
    <source>
        <strain evidence="1">UK204</strain>
    </source>
</reference>
<protein>
    <submittedName>
        <fullName evidence="1">15892_t:CDS:1</fullName>
    </submittedName>
</protein>
<dbReference type="EMBL" id="CAJVPQ010001250">
    <property type="protein sequence ID" value="CAG8541087.1"/>
    <property type="molecule type" value="Genomic_DNA"/>
</dbReference>
<keyword evidence="2" id="KW-1185">Reference proteome</keyword>
<evidence type="ECO:0000313" key="2">
    <source>
        <dbReference type="Proteomes" id="UP000789570"/>
    </source>
</evidence>
<dbReference type="OrthoDB" id="2342366at2759"/>
<sequence>MNSTISLRQEYISKEYEFDIDTPKNTLHPNAIYTSRPLNAFISTENSSRKRKIKELKTKARVNG</sequence>
<dbReference type="Proteomes" id="UP000789570">
    <property type="component" value="Unassembled WGS sequence"/>
</dbReference>